<dbReference type="AlphaFoldDB" id="A0A9W6GFK3"/>
<reference evidence="1" key="1">
    <citation type="submission" date="2022-12" db="EMBL/GenBank/DDBJ databases">
        <title>Reference genome sequencing for broad-spectrum identification of bacterial and archaeal isolates by mass spectrometry.</title>
        <authorList>
            <person name="Sekiguchi Y."/>
            <person name="Tourlousse D.M."/>
        </authorList>
    </citation>
    <scope>NUCLEOTIDE SEQUENCE</scope>
    <source>
        <strain evidence="1">TSL-P1</strain>
    </source>
</reference>
<dbReference type="Proteomes" id="UP001144297">
    <property type="component" value="Unassembled WGS sequence"/>
</dbReference>
<organism evidence="1 2">
    <name type="scientific">Thermodesulfovibrio yellowstonii</name>
    <dbReference type="NCBI Taxonomy" id="28262"/>
    <lineage>
        <taxon>Bacteria</taxon>
        <taxon>Pseudomonadati</taxon>
        <taxon>Nitrospirota</taxon>
        <taxon>Thermodesulfovibrionia</taxon>
        <taxon>Thermodesulfovibrionales</taxon>
        <taxon>Thermodesulfovibrionaceae</taxon>
        <taxon>Thermodesulfovibrio</taxon>
    </lineage>
</organism>
<dbReference type="EMBL" id="BSDX01000001">
    <property type="protein sequence ID" value="GLI52941.1"/>
    <property type="molecule type" value="Genomic_DNA"/>
</dbReference>
<evidence type="ECO:0000313" key="2">
    <source>
        <dbReference type="Proteomes" id="UP001144297"/>
    </source>
</evidence>
<protein>
    <submittedName>
        <fullName evidence="1">Uncharacterized protein</fullName>
    </submittedName>
</protein>
<evidence type="ECO:0000313" key="1">
    <source>
        <dbReference type="EMBL" id="GLI52941.1"/>
    </source>
</evidence>
<name>A0A9W6GFK3_9BACT</name>
<proteinExistence type="predicted"/>
<comment type="caution">
    <text evidence="1">The sequence shown here is derived from an EMBL/GenBank/DDBJ whole genome shotgun (WGS) entry which is preliminary data.</text>
</comment>
<sequence>METITLKSNSPEVILELLKKAVERERKIIIETIRITKEKVDSLAKKLGVDIDKLMKGEIEHTEDNDMQLIELEGEIELLRHLESELKALESVEICK</sequence>
<accession>A0A9W6GFK3</accession>
<gene>
    <name evidence="1" type="ORF">TISLANDTSLP1_06340</name>
</gene>
<keyword evidence="2" id="KW-1185">Reference proteome</keyword>